<feature type="compositionally biased region" description="Basic and acidic residues" evidence="1">
    <location>
        <begin position="76"/>
        <end position="89"/>
    </location>
</feature>
<evidence type="ECO:0000313" key="2">
    <source>
        <dbReference type="EMBL" id="PWZ03553.1"/>
    </source>
</evidence>
<accession>A0A317Y0G3</accession>
<dbReference type="InParanoid" id="A0A317Y0G3"/>
<sequence length="165" mass="18362">MRCFQGSVAADNSKSCLYIPKDISQGAMPSDSPARLSKSLQSYKKNKTDECIHCHKIWPCRSVRQHRTSPIDDDIDGFRLEHQHTDMIKRTSVRPSRSQGQASQSRDSMVIEGGSSTTRGMRSRRARSSSEQAKGQTGGVQKREGRRLRGESGKGPETGATRRIL</sequence>
<evidence type="ECO:0000256" key="1">
    <source>
        <dbReference type="SAM" id="MobiDB-lite"/>
    </source>
</evidence>
<evidence type="ECO:0000313" key="3">
    <source>
        <dbReference type="Proteomes" id="UP000246740"/>
    </source>
</evidence>
<feature type="compositionally biased region" description="Polar residues" evidence="1">
    <location>
        <begin position="93"/>
        <end position="107"/>
    </location>
</feature>
<dbReference type="Proteomes" id="UP000246740">
    <property type="component" value="Unassembled WGS sequence"/>
</dbReference>
<protein>
    <submittedName>
        <fullName evidence="2">Uncharacterized protein</fullName>
    </submittedName>
</protein>
<reference evidence="2 3" key="1">
    <citation type="journal article" date="2018" name="Mol. Biol. Evol.">
        <title>Broad Genomic Sampling Reveals a Smut Pathogenic Ancestry of the Fungal Clade Ustilaginomycotina.</title>
        <authorList>
            <person name="Kijpornyongpan T."/>
            <person name="Mondo S.J."/>
            <person name="Barry K."/>
            <person name="Sandor L."/>
            <person name="Lee J."/>
            <person name="Lipzen A."/>
            <person name="Pangilinan J."/>
            <person name="LaButti K."/>
            <person name="Hainaut M."/>
            <person name="Henrissat B."/>
            <person name="Grigoriev I.V."/>
            <person name="Spatafora J.W."/>
            <person name="Aime M.C."/>
        </authorList>
    </citation>
    <scope>NUCLEOTIDE SEQUENCE [LARGE SCALE GENOMIC DNA]</scope>
    <source>
        <strain evidence="2 3">MCA 3645</strain>
    </source>
</reference>
<dbReference type="EMBL" id="KZ819188">
    <property type="protein sequence ID" value="PWZ03553.1"/>
    <property type="molecule type" value="Genomic_DNA"/>
</dbReference>
<keyword evidence="3" id="KW-1185">Reference proteome</keyword>
<feature type="region of interest" description="Disordered" evidence="1">
    <location>
        <begin position="68"/>
        <end position="165"/>
    </location>
</feature>
<dbReference type="AlphaFoldDB" id="A0A317Y0G3"/>
<name>A0A317Y0G3_9BASI</name>
<feature type="compositionally biased region" description="Basic and acidic residues" evidence="1">
    <location>
        <begin position="141"/>
        <end position="154"/>
    </location>
</feature>
<gene>
    <name evidence="2" type="ORF">BCV70DRAFT_19416</name>
</gene>
<organism evidence="2 3">
    <name type="scientific">Testicularia cyperi</name>
    <dbReference type="NCBI Taxonomy" id="1882483"/>
    <lineage>
        <taxon>Eukaryota</taxon>
        <taxon>Fungi</taxon>
        <taxon>Dikarya</taxon>
        <taxon>Basidiomycota</taxon>
        <taxon>Ustilaginomycotina</taxon>
        <taxon>Ustilaginomycetes</taxon>
        <taxon>Ustilaginales</taxon>
        <taxon>Anthracoideaceae</taxon>
        <taxon>Testicularia</taxon>
    </lineage>
</organism>
<proteinExistence type="predicted"/>